<dbReference type="InterPro" id="IPR007219">
    <property type="entry name" value="XnlR_reg_dom"/>
</dbReference>
<dbReference type="PANTHER" id="PTHR31668:SF4">
    <property type="entry name" value="TRANSCRIPTIONAL ACTIVATOR PROTEIN DAL81"/>
    <property type="match status" value="1"/>
</dbReference>
<protein>
    <recommendedName>
        <fullName evidence="4">Zn(2)-C6 fungal-type domain-containing protein</fullName>
    </recommendedName>
</protein>
<evidence type="ECO:0000256" key="3">
    <source>
        <dbReference type="SAM" id="MobiDB-lite"/>
    </source>
</evidence>
<dbReference type="SUPFAM" id="SSF57701">
    <property type="entry name" value="Zn2/Cys6 DNA-binding domain"/>
    <property type="match status" value="1"/>
</dbReference>
<evidence type="ECO:0000256" key="1">
    <source>
        <dbReference type="ARBA" id="ARBA00022723"/>
    </source>
</evidence>
<accession>A0ABR3SCC1</accession>
<evidence type="ECO:0000259" key="4">
    <source>
        <dbReference type="PROSITE" id="PS50048"/>
    </source>
</evidence>
<dbReference type="InterPro" id="IPR001138">
    <property type="entry name" value="Zn2Cys6_DnaBD"/>
</dbReference>
<dbReference type="InterPro" id="IPR036864">
    <property type="entry name" value="Zn2-C6_fun-type_DNA-bd_sf"/>
</dbReference>
<dbReference type="SMART" id="SM00066">
    <property type="entry name" value="GAL4"/>
    <property type="match status" value="1"/>
</dbReference>
<dbReference type="Pfam" id="PF04082">
    <property type="entry name" value="Fungal_trans"/>
    <property type="match status" value="1"/>
</dbReference>
<feature type="region of interest" description="Disordered" evidence="3">
    <location>
        <begin position="40"/>
        <end position="59"/>
    </location>
</feature>
<feature type="region of interest" description="Disordered" evidence="3">
    <location>
        <begin position="67"/>
        <end position="97"/>
    </location>
</feature>
<organism evidence="5 6">
    <name type="scientific">Neofusicoccum ribis</name>
    <dbReference type="NCBI Taxonomy" id="45134"/>
    <lineage>
        <taxon>Eukaryota</taxon>
        <taxon>Fungi</taxon>
        <taxon>Dikarya</taxon>
        <taxon>Ascomycota</taxon>
        <taxon>Pezizomycotina</taxon>
        <taxon>Dothideomycetes</taxon>
        <taxon>Dothideomycetes incertae sedis</taxon>
        <taxon>Botryosphaeriales</taxon>
        <taxon>Botryosphaeriaceae</taxon>
        <taxon>Neofusicoccum</taxon>
    </lineage>
</organism>
<dbReference type="Proteomes" id="UP001521116">
    <property type="component" value="Unassembled WGS sequence"/>
</dbReference>
<gene>
    <name evidence="5" type="ORF">SLS56_011173</name>
</gene>
<evidence type="ECO:0000313" key="6">
    <source>
        <dbReference type="Proteomes" id="UP001521116"/>
    </source>
</evidence>
<sequence>MPSRACDVCRRRKQRCVAPSGSALCLTCQSLGVAECTFNEPPPPKRRAPQSRTADLSQPAAAAAAQLAQGQVPPGAVRRASSTDSAQSPLARPDLPPCTSFDYPRGSLLAETLGLEKSRFSAYIGPHGEHDWLLLSADEQQQHPHPPHPPPHRDPPALVSPRAQLRRVRDDVLFRMVPDSLSAPRRDRDQVSIDDVEALVRPHGPTLVKLYFRIVHPSFPILHKEVFVEKYVRTYREITPPLLASVYCLAAKWWMYDENLILQEKIDELALADVAHRAVQEAFRRPRLNTIQAGLLLLQRHQNPLAPNNALIATFTASLISLGQHFGLHLDCSDWTIPVWERGLRKRLAWALVMQDTFSALTLGTHPLIHLPDWAMKMLEPADFSEGPQDEDSGEQPSIEDGKAMFIETARLAIICTHILRDLYSARAMHELTTLPQILEVSKPLGHQLADLLKRLPPELRLGFYQTGRLCSGGCFHLIHHAATVAIHRRLLWAAQDAPVTTDPQFLQFLRTTQLQRARTIAAFLSQLQPEHMESFWSFAAGSCVTMLGCFLGLLNVTSISRQESDELRALMKEFEWQLRMKAKMGEWITYALTRLRALGWDRWRSTEPDAASDMAMPTAWTSPVHLQTVDSGAPSNLNGVLQSQDIPADIWMPMDFEPLGNGSFFSPS</sequence>
<evidence type="ECO:0000256" key="2">
    <source>
        <dbReference type="ARBA" id="ARBA00023242"/>
    </source>
</evidence>
<keyword evidence="2" id="KW-0539">Nucleus</keyword>
<feature type="domain" description="Zn(2)-C6 fungal-type" evidence="4">
    <location>
        <begin position="5"/>
        <end position="38"/>
    </location>
</feature>
<reference evidence="5 6" key="1">
    <citation type="submission" date="2024-02" db="EMBL/GenBank/DDBJ databases">
        <title>De novo assembly and annotation of 12 fungi associated with fruit tree decline syndrome in Ontario, Canada.</title>
        <authorList>
            <person name="Sulman M."/>
            <person name="Ellouze W."/>
            <person name="Ilyukhin E."/>
        </authorList>
    </citation>
    <scope>NUCLEOTIDE SEQUENCE [LARGE SCALE GENOMIC DNA]</scope>
    <source>
        <strain evidence="5 6">M1-105</strain>
    </source>
</reference>
<keyword evidence="6" id="KW-1185">Reference proteome</keyword>
<dbReference type="CDD" id="cd12148">
    <property type="entry name" value="fungal_TF_MHR"/>
    <property type="match status" value="1"/>
</dbReference>
<comment type="caution">
    <text evidence="5">The sequence shown here is derived from an EMBL/GenBank/DDBJ whole genome shotgun (WGS) entry which is preliminary data.</text>
</comment>
<dbReference type="EMBL" id="JAJVDC020000245">
    <property type="protein sequence ID" value="KAL1616985.1"/>
    <property type="molecule type" value="Genomic_DNA"/>
</dbReference>
<dbReference type="Gene3D" id="4.10.240.10">
    <property type="entry name" value="Zn(2)-C6 fungal-type DNA-binding domain"/>
    <property type="match status" value="1"/>
</dbReference>
<dbReference type="Pfam" id="PF00172">
    <property type="entry name" value="Zn_clus"/>
    <property type="match status" value="1"/>
</dbReference>
<feature type="compositionally biased region" description="Low complexity" evidence="3">
    <location>
        <begin position="67"/>
        <end position="76"/>
    </location>
</feature>
<proteinExistence type="predicted"/>
<dbReference type="CDD" id="cd00067">
    <property type="entry name" value="GAL4"/>
    <property type="match status" value="1"/>
</dbReference>
<evidence type="ECO:0000313" key="5">
    <source>
        <dbReference type="EMBL" id="KAL1616985.1"/>
    </source>
</evidence>
<dbReference type="PROSITE" id="PS00463">
    <property type="entry name" value="ZN2_CY6_FUNGAL_1"/>
    <property type="match status" value="1"/>
</dbReference>
<keyword evidence="1" id="KW-0479">Metal-binding</keyword>
<dbReference type="PROSITE" id="PS50048">
    <property type="entry name" value="ZN2_CY6_FUNGAL_2"/>
    <property type="match status" value="1"/>
</dbReference>
<dbReference type="InterPro" id="IPR050797">
    <property type="entry name" value="Carb_Metab_Trans_Reg"/>
</dbReference>
<dbReference type="PANTHER" id="PTHR31668">
    <property type="entry name" value="GLUCOSE TRANSPORT TRANSCRIPTION REGULATOR RGT1-RELATED-RELATED"/>
    <property type="match status" value="1"/>
</dbReference>
<name>A0ABR3SCC1_9PEZI</name>